<organism evidence="2 3">
    <name type="scientific">Kalanchoe fedtschenkoi</name>
    <name type="common">Lavender scallops</name>
    <name type="synonym">South American air plant</name>
    <dbReference type="NCBI Taxonomy" id="63787"/>
    <lineage>
        <taxon>Eukaryota</taxon>
        <taxon>Viridiplantae</taxon>
        <taxon>Streptophyta</taxon>
        <taxon>Embryophyta</taxon>
        <taxon>Tracheophyta</taxon>
        <taxon>Spermatophyta</taxon>
        <taxon>Magnoliopsida</taxon>
        <taxon>eudicotyledons</taxon>
        <taxon>Gunneridae</taxon>
        <taxon>Pentapetalae</taxon>
        <taxon>Saxifragales</taxon>
        <taxon>Crassulaceae</taxon>
        <taxon>Kalanchoe</taxon>
    </lineage>
</organism>
<feature type="region of interest" description="Disordered" evidence="1">
    <location>
        <begin position="1"/>
        <end position="45"/>
    </location>
</feature>
<evidence type="ECO:0000256" key="1">
    <source>
        <dbReference type="SAM" id="MobiDB-lite"/>
    </source>
</evidence>
<protein>
    <submittedName>
        <fullName evidence="2">Uncharacterized protein</fullName>
    </submittedName>
</protein>
<evidence type="ECO:0000313" key="2">
    <source>
        <dbReference type="EnsemblPlants" id="Kaladp0035s0057.1.v1.1"/>
    </source>
</evidence>
<sequence>MDDQGGQTPRKRMKSAMDGNEEGAAEAAALEALETEEADETAESEEMKHAISCIVEKIESFTQLVSELLESGKKLFKDLSDEFEDGMIMLHKEQIDKWQAEMRDLRLLDASNEEINALLQNARYLLKTVHADT</sequence>
<dbReference type="Gramene" id="Kaladp0035s0057.2.v1.1">
    <property type="protein sequence ID" value="Kaladp0035s0057.2.v1.1"/>
    <property type="gene ID" value="Kaladp0035s0057.v1.1"/>
</dbReference>
<accession>A0A7N0TEZ2</accession>
<keyword evidence="3" id="KW-1185">Reference proteome</keyword>
<dbReference type="Proteomes" id="UP000594263">
    <property type="component" value="Unplaced"/>
</dbReference>
<dbReference type="EnsemblPlants" id="Kaladp0035s0057.1.v1.1">
    <property type="protein sequence ID" value="Kaladp0035s0057.1.v1.1"/>
    <property type="gene ID" value="Kaladp0035s0057.v1.1"/>
</dbReference>
<dbReference type="Gramene" id="Kaladp0035s0057.1.v1.1">
    <property type="protein sequence ID" value="Kaladp0035s0057.1.v1.1"/>
    <property type="gene ID" value="Kaladp0035s0057.v1.1"/>
</dbReference>
<feature type="compositionally biased region" description="Acidic residues" evidence="1">
    <location>
        <begin position="33"/>
        <end position="44"/>
    </location>
</feature>
<dbReference type="EnsemblPlants" id="Kaladp0035s0057.2.v1.1">
    <property type="protein sequence ID" value="Kaladp0035s0057.2.v1.1"/>
    <property type="gene ID" value="Kaladp0035s0057.v1.1"/>
</dbReference>
<dbReference type="PANTHER" id="PTHR35500:SF1">
    <property type="entry name" value="OS03G0108700 PROTEIN"/>
    <property type="match status" value="1"/>
</dbReference>
<dbReference type="AlphaFoldDB" id="A0A7N0TEZ2"/>
<evidence type="ECO:0000313" key="3">
    <source>
        <dbReference type="Proteomes" id="UP000594263"/>
    </source>
</evidence>
<dbReference type="OMA" id="EMELHIA"/>
<name>A0A7N0TEZ2_KALFE</name>
<reference evidence="2" key="1">
    <citation type="submission" date="2021-01" db="UniProtKB">
        <authorList>
            <consortium name="EnsemblPlants"/>
        </authorList>
    </citation>
    <scope>IDENTIFICATION</scope>
</reference>
<dbReference type="PANTHER" id="PTHR35500">
    <property type="entry name" value="OS03G0108700 PROTEIN"/>
    <property type="match status" value="1"/>
</dbReference>
<proteinExistence type="predicted"/>